<keyword evidence="2" id="KW-1185">Reference proteome</keyword>
<dbReference type="EMBL" id="CM032189">
    <property type="protein sequence ID" value="KAG7087145.1"/>
    <property type="molecule type" value="Genomic_DNA"/>
</dbReference>
<protein>
    <submittedName>
        <fullName evidence="1">Uncharacterized protein</fullName>
    </submittedName>
</protein>
<comment type="caution">
    <text evidence="1">The sequence shown here is derived from an EMBL/GenBank/DDBJ whole genome shotgun (WGS) entry which is preliminary data.</text>
</comment>
<dbReference type="AlphaFoldDB" id="A0A9P7RPY6"/>
<dbReference type="KEGG" id="more:E1B28_013125"/>
<dbReference type="Proteomes" id="UP001049176">
    <property type="component" value="Chromosome 9"/>
</dbReference>
<dbReference type="GeneID" id="66082200"/>
<accession>A0A9P7RPY6</accession>
<proteinExistence type="predicted"/>
<name>A0A9P7RPY6_9AGAR</name>
<evidence type="ECO:0000313" key="1">
    <source>
        <dbReference type="EMBL" id="KAG7087145.1"/>
    </source>
</evidence>
<reference evidence="1" key="1">
    <citation type="journal article" date="2021" name="Genome Biol. Evol.">
        <title>The assembled and annotated genome of the fairy-ring fungus Marasmius oreades.</title>
        <authorList>
            <person name="Hiltunen M."/>
            <person name="Ament-Velasquez S.L."/>
            <person name="Johannesson H."/>
        </authorList>
    </citation>
    <scope>NUCLEOTIDE SEQUENCE</scope>
    <source>
        <strain evidence="1">03SP1</strain>
    </source>
</reference>
<sequence length="142" mass="15118">MSVLSSFRMLVSIAANSPPKFTSTSVQSGCFIMTASTVVCDSVRQKKLKWKLNDVELLAGNIPSSLANDVRVTFTGRPAPASKWLVCLCCLISEPGSDGGGDVRVGLTNHELGTYCHPPLLFQSLAVPLESTSKHGTQHPSS</sequence>
<evidence type="ECO:0000313" key="2">
    <source>
        <dbReference type="Proteomes" id="UP001049176"/>
    </source>
</evidence>
<organism evidence="1 2">
    <name type="scientific">Marasmius oreades</name>
    <name type="common">fairy-ring Marasmius</name>
    <dbReference type="NCBI Taxonomy" id="181124"/>
    <lineage>
        <taxon>Eukaryota</taxon>
        <taxon>Fungi</taxon>
        <taxon>Dikarya</taxon>
        <taxon>Basidiomycota</taxon>
        <taxon>Agaricomycotina</taxon>
        <taxon>Agaricomycetes</taxon>
        <taxon>Agaricomycetidae</taxon>
        <taxon>Agaricales</taxon>
        <taxon>Marasmiineae</taxon>
        <taxon>Marasmiaceae</taxon>
        <taxon>Marasmius</taxon>
    </lineage>
</organism>
<dbReference type="RefSeq" id="XP_043003616.1">
    <property type="nucleotide sequence ID" value="XM_043158272.1"/>
</dbReference>
<gene>
    <name evidence="1" type="ORF">E1B28_013125</name>
</gene>